<gene>
    <name evidence="1" type="ORF">L9G74_21125</name>
</gene>
<keyword evidence="2" id="KW-1185">Reference proteome</keyword>
<dbReference type="EMBL" id="JAKOGG010000418">
    <property type="protein sequence ID" value="MCS4558924.1"/>
    <property type="molecule type" value="Genomic_DNA"/>
</dbReference>
<name>A0ABT2FRF7_9GAMM</name>
<evidence type="ECO:0000313" key="1">
    <source>
        <dbReference type="EMBL" id="MCS4558924.1"/>
    </source>
</evidence>
<comment type="caution">
    <text evidence="1">The sequence shown here is derived from an EMBL/GenBank/DDBJ whole genome shotgun (WGS) entry which is preliminary data.</text>
</comment>
<accession>A0ABT2FRF7</accession>
<proteinExistence type="predicted"/>
<reference evidence="2" key="2">
    <citation type="submission" date="2023-07" db="EMBL/GenBank/DDBJ databases">
        <title>Shewanella mangrovi sp. nov., an acetaldehyde- degrading bacterium isolated from mangrove sediment.</title>
        <authorList>
            <person name="Liu Y."/>
        </authorList>
    </citation>
    <scope>NUCLEOTIDE SEQUENCE [LARGE SCALE GENOMIC DNA]</scope>
    <source>
        <strain evidence="2">C32</strain>
    </source>
</reference>
<protein>
    <submittedName>
        <fullName evidence="1">Uncharacterized protein</fullName>
    </submittedName>
</protein>
<evidence type="ECO:0000313" key="2">
    <source>
        <dbReference type="Proteomes" id="UP001201549"/>
    </source>
</evidence>
<feature type="non-terminal residue" evidence="1">
    <location>
        <position position="1"/>
    </location>
</feature>
<sequence length="83" mass="9130">CRRATQHGRDAPLKGRDGTVIISVFLVSHGKLARYAMPAYALNSDDRDDRRVSLDTLVRLPSAYNYCFPGFSGGTITQLILSS</sequence>
<dbReference type="Proteomes" id="UP001201549">
    <property type="component" value="Unassembled WGS sequence"/>
</dbReference>
<reference evidence="1 2" key="1">
    <citation type="submission" date="2022-02" db="EMBL/GenBank/DDBJ databases">
        <authorList>
            <person name="Zhuang L."/>
        </authorList>
    </citation>
    <scope>NUCLEOTIDE SEQUENCE [LARGE SCALE GENOMIC DNA]</scope>
    <source>
        <strain evidence="1 2">C32</strain>
    </source>
</reference>
<organism evidence="1 2">
    <name type="scientific">Shewanella electrica</name>
    <dbReference type="NCBI Taxonomy" id="515560"/>
    <lineage>
        <taxon>Bacteria</taxon>
        <taxon>Pseudomonadati</taxon>
        <taxon>Pseudomonadota</taxon>
        <taxon>Gammaproteobacteria</taxon>
        <taxon>Alteromonadales</taxon>
        <taxon>Shewanellaceae</taxon>
        <taxon>Shewanella</taxon>
    </lineage>
</organism>